<dbReference type="PANTHER" id="PTHR46825:SF9">
    <property type="entry name" value="BETA-LACTAMASE-RELATED DOMAIN-CONTAINING PROTEIN"/>
    <property type="match status" value="1"/>
</dbReference>
<feature type="domain" description="Beta-lactamase-related" evidence="2">
    <location>
        <begin position="80"/>
        <end position="404"/>
    </location>
</feature>
<dbReference type="Proteomes" id="UP000223913">
    <property type="component" value="Unassembled WGS sequence"/>
</dbReference>
<dbReference type="Gene3D" id="3.40.710.10">
    <property type="entry name" value="DD-peptidase/beta-lactamase superfamily"/>
    <property type="match status" value="1"/>
</dbReference>
<dbReference type="Pfam" id="PF00144">
    <property type="entry name" value="Beta-lactamase"/>
    <property type="match status" value="1"/>
</dbReference>
<comment type="caution">
    <text evidence="3">The sequence shown here is derived from an EMBL/GenBank/DDBJ whole genome shotgun (WGS) entry which is preliminary data.</text>
</comment>
<evidence type="ECO:0000256" key="1">
    <source>
        <dbReference type="SAM" id="MobiDB-lite"/>
    </source>
</evidence>
<evidence type="ECO:0000313" key="3">
    <source>
        <dbReference type="EMBL" id="PHN06988.1"/>
    </source>
</evidence>
<protein>
    <recommendedName>
        <fullName evidence="2">Beta-lactamase-related domain-containing protein</fullName>
    </recommendedName>
</protein>
<dbReference type="SUPFAM" id="SSF56601">
    <property type="entry name" value="beta-lactamase/transpeptidase-like"/>
    <property type="match status" value="1"/>
</dbReference>
<dbReference type="SUPFAM" id="SSF48452">
    <property type="entry name" value="TPR-like"/>
    <property type="match status" value="1"/>
</dbReference>
<dbReference type="Gene3D" id="1.25.40.10">
    <property type="entry name" value="Tetratricopeptide repeat domain"/>
    <property type="match status" value="1"/>
</dbReference>
<accession>A0A2D0NF07</accession>
<name>A0A2D0NF07_FLAN2</name>
<dbReference type="InterPro" id="IPR011990">
    <property type="entry name" value="TPR-like_helical_dom_sf"/>
</dbReference>
<keyword evidence="4" id="KW-1185">Reference proteome</keyword>
<dbReference type="InterPro" id="IPR050491">
    <property type="entry name" value="AmpC-like"/>
</dbReference>
<feature type="region of interest" description="Disordered" evidence="1">
    <location>
        <begin position="1"/>
        <end position="21"/>
    </location>
</feature>
<sequence length="546" mass="61501">MSRAAELETRRSGDGEIGGRRERETTKNLLMKIFKVNGLKYTAILLLTISTFASCMQMQNRSEITTATKADKYGAYLSELHARGQFNGNALIIENGEMVFQGTFGIGNFDPVDSLELNSVFRLGSVSKQFTAMGIMILKEEGKLSYDQDIRAFIPELPYPGITIRHLLHHTSGLPDYSRIMNEHWKTDLAYDDPEKFIAGNEDILKMLVVYQPPVHFKPGEKWEYSNTGYNLLATIVSRASGEPFHKYLQEQIFIPAGMANTSVYHYIPSFDEQMPNRVFGFGTKFNGVDRFSTDAHYLNAAYGEGGIYSTLEDLMKWDNILYTDVLVSASTIEEAFSPGTLNNGDKTDYGFGWFIDTSPNGKKVVRHMGGWAGFLINIYREIEENNCIITLTNNNSRYFNMDDGLIDILHNQPPKFPRTFIADVIGKKVQNEGITAAIAYYQKLKTEQPDHYIFNEYELNFLGYELLGDQKIDEAIGIFKLNQEEYPQSANVYDSYGDALLAQGDTAHALSNFKKVEAIDSTFFGIKKKIDALEANAIPGKASNK</sequence>
<dbReference type="OrthoDB" id="9797709at2"/>
<dbReference type="AlphaFoldDB" id="A0A2D0NF07"/>
<evidence type="ECO:0000259" key="2">
    <source>
        <dbReference type="Pfam" id="PF00144"/>
    </source>
</evidence>
<dbReference type="EMBL" id="PDUD01000012">
    <property type="protein sequence ID" value="PHN06988.1"/>
    <property type="molecule type" value="Genomic_DNA"/>
</dbReference>
<reference evidence="3 4" key="1">
    <citation type="submission" date="2017-10" db="EMBL/GenBank/DDBJ databases">
        <title>The draft genome sequence of Lewinella nigricans NBRC 102662.</title>
        <authorList>
            <person name="Wang K."/>
        </authorList>
    </citation>
    <scope>NUCLEOTIDE SEQUENCE [LARGE SCALE GENOMIC DNA]</scope>
    <source>
        <strain evidence="3 4">NBRC 102662</strain>
    </source>
</reference>
<dbReference type="InterPro" id="IPR001466">
    <property type="entry name" value="Beta-lactam-related"/>
</dbReference>
<evidence type="ECO:0000313" key="4">
    <source>
        <dbReference type="Proteomes" id="UP000223913"/>
    </source>
</evidence>
<gene>
    <name evidence="3" type="ORF">CRP01_08485</name>
</gene>
<dbReference type="PANTHER" id="PTHR46825">
    <property type="entry name" value="D-ALANYL-D-ALANINE-CARBOXYPEPTIDASE/ENDOPEPTIDASE AMPH"/>
    <property type="match status" value="1"/>
</dbReference>
<organism evidence="3 4">
    <name type="scientific">Flavilitoribacter nigricans (strain ATCC 23147 / DSM 23189 / NBRC 102662 / NCIMB 1420 / SS-2)</name>
    <name type="common">Lewinella nigricans</name>
    <dbReference type="NCBI Taxonomy" id="1122177"/>
    <lineage>
        <taxon>Bacteria</taxon>
        <taxon>Pseudomonadati</taxon>
        <taxon>Bacteroidota</taxon>
        <taxon>Saprospiria</taxon>
        <taxon>Saprospirales</taxon>
        <taxon>Lewinellaceae</taxon>
        <taxon>Flavilitoribacter</taxon>
    </lineage>
</organism>
<proteinExistence type="predicted"/>
<dbReference type="InterPro" id="IPR012338">
    <property type="entry name" value="Beta-lactam/transpept-like"/>
</dbReference>